<comment type="similarity">
    <text evidence="7">Belongs to the binding-protein-dependent transport system permease family.</text>
</comment>
<dbReference type="InterPro" id="IPR000515">
    <property type="entry name" value="MetI-like"/>
</dbReference>
<protein>
    <submittedName>
        <fullName evidence="9">ABC transporter permease subunit</fullName>
    </submittedName>
</protein>
<keyword evidence="4 7" id="KW-0812">Transmembrane</keyword>
<evidence type="ECO:0000313" key="9">
    <source>
        <dbReference type="EMBL" id="MBM6703941.1"/>
    </source>
</evidence>
<dbReference type="Pfam" id="PF00528">
    <property type="entry name" value="BPD_transp_1"/>
    <property type="match status" value="1"/>
</dbReference>
<keyword evidence="5 7" id="KW-1133">Transmembrane helix</keyword>
<feature type="transmembrane region" description="Helical" evidence="7">
    <location>
        <begin position="174"/>
        <end position="192"/>
    </location>
</feature>
<feature type="transmembrane region" description="Helical" evidence="7">
    <location>
        <begin position="221"/>
        <end position="241"/>
    </location>
</feature>
<dbReference type="SUPFAM" id="SSF161098">
    <property type="entry name" value="MetI-like"/>
    <property type="match status" value="1"/>
</dbReference>
<feature type="transmembrane region" description="Helical" evidence="7">
    <location>
        <begin position="104"/>
        <end position="126"/>
    </location>
</feature>
<keyword evidence="2 7" id="KW-0813">Transport</keyword>
<evidence type="ECO:0000259" key="8">
    <source>
        <dbReference type="PROSITE" id="PS50928"/>
    </source>
</evidence>
<dbReference type="PANTHER" id="PTHR43163:SF6">
    <property type="entry name" value="DIPEPTIDE TRANSPORT SYSTEM PERMEASE PROTEIN DPPB-RELATED"/>
    <property type="match status" value="1"/>
</dbReference>
<keyword evidence="6 7" id="KW-0472">Membrane</keyword>
<organism evidence="9 10">
    <name type="scientific">Sutterella massiliensis</name>
    <dbReference type="NCBI Taxonomy" id="1816689"/>
    <lineage>
        <taxon>Bacteria</taxon>
        <taxon>Pseudomonadati</taxon>
        <taxon>Pseudomonadota</taxon>
        <taxon>Betaproteobacteria</taxon>
        <taxon>Burkholderiales</taxon>
        <taxon>Sutterellaceae</taxon>
        <taxon>Sutterella</taxon>
    </lineage>
</organism>
<feature type="transmembrane region" description="Helical" evidence="7">
    <location>
        <begin position="278"/>
        <end position="297"/>
    </location>
</feature>
<evidence type="ECO:0000256" key="1">
    <source>
        <dbReference type="ARBA" id="ARBA00004651"/>
    </source>
</evidence>
<feature type="transmembrane region" description="Helical" evidence="7">
    <location>
        <begin position="138"/>
        <end position="159"/>
    </location>
</feature>
<dbReference type="Gene3D" id="1.10.3720.10">
    <property type="entry name" value="MetI-like"/>
    <property type="match status" value="1"/>
</dbReference>
<keyword evidence="10" id="KW-1185">Reference proteome</keyword>
<evidence type="ECO:0000256" key="5">
    <source>
        <dbReference type="ARBA" id="ARBA00022989"/>
    </source>
</evidence>
<comment type="subcellular location">
    <subcellularLocation>
        <location evidence="1 7">Cell membrane</location>
        <topology evidence="1 7">Multi-pass membrane protein</topology>
    </subcellularLocation>
</comment>
<dbReference type="Pfam" id="PF19300">
    <property type="entry name" value="BPD_transp_1_N"/>
    <property type="match status" value="1"/>
</dbReference>
<proteinExistence type="inferred from homology"/>
<accession>A0ABS2DRH3</accession>
<evidence type="ECO:0000313" key="10">
    <source>
        <dbReference type="Proteomes" id="UP000715095"/>
    </source>
</evidence>
<feature type="domain" description="ABC transmembrane type-1" evidence="8">
    <location>
        <begin position="98"/>
        <end position="294"/>
    </location>
</feature>
<sequence>MLGFLLKRLVIFALTLLGVSLVVFSLAAISPSDPAEVAIRLNAMVPTPELVAEMRSELGLDRPFFVRYADWLTGILRGDFGKSFVTGLPVAEEIARVFWPTVRLALAALFITLATAVPAGILCAKYEGRLPDRLMRGAIFLSSSMPAFWAGLLFIWLFSLELGWVPTSGMREPSAIVLPALTLSLAYSGTYVRLIRSAMVRTADEDWVVFARSRGLSEGRITLRILVNSLASSITALGISIPKLMAGAFVVENIFARPGLGRLCVTAIFNRDLPVVEAYVLVMAALFAGFGLLADVAEAMLDPSRRTAAFPAKEREGAA</sequence>
<gene>
    <name evidence="9" type="ORF">H6A60_05515</name>
</gene>
<name>A0ABS2DRH3_9BURK</name>
<dbReference type="EMBL" id="JACJJC010000007">
    <property type="protein sequence ID" value="MBM6703941.1"/>
    <property type="molecule type" value="Genomic_DNA"/>
</dbReference>
<evidence type="ECO:0000256" key="3">
    <source>
        <dbReference type="ARBA" id="ARBA00022475"/>
    </source>
</evidence>
<dbReference type="InterPro" id="IPR035906">
    <property type="entry name" value="MetI-like_sf"/>
</dbReference>
<dbReference type="CDD" id="cd06261">
    <property type="entry name" value="TM_PBP2"/>
    <property type="match status" value="1"/>
</dbReference>
<evidence type="ECO:0000256" key="2">
    <source>
        <dbReference type="ARBA" id="ARBA00022448"/>
    </source>
</evidence>
<reference evidence="9 10" key="1">
    <citation type="journal article" date="2021" name="Sci. Rep.">
        <title>The distribution of antibiotic resistance genes in chicken gut microbiota commensals.</title>
        <authorList>
            <person name="Juricova H."/>
            <person name="Matiasovicova J."/>
            <person name="Kubasova T."/>
            <person name="Cejkova D."/>
            <person name="Rychlik I."/>
        </authorList>
    </citation>
    <scope>NUCLEOTIDE SEQUENCE [LARGE SCALE GENOMIC DNA]</scope>
    <source>
        <strain evidence="9 10">An829</strain>
    </source>
</reference>
<evidence type="ECO:0000256" key="7">
    <source>
        <dbReference type="RuleBase" id="RU363032"/>
    </source>
</evidence>
<dbReference type="NCBIfam" id="NF045469">
    <property type="entry name" value="Opp1B"/>
    <property type="match status" value="1"/>
</dbReference>
<comment type="caution">
    <text evidence="9">The sequence shown here is derived from an EMBL/GenBank/DDBJ whole genome shotgun (WGS) entry which is preliminary data.</text>
</comment>
<dbReference type="PROSITE" id="PS50928">
    <property type="entry name" value="ABC_TM1"/>
    <property type="match status" value="1"/>
</dbReference>
<keyword evidence="3" id="KW-1003">Cell membrane</keyword>
<dbReference type="PANTHER" id="PTHR43163">
    <property type="entry name" value="DIPEPTIDE TRANSPORT SYSTEM PERMEASE PROTEIN DPPB-RELATED"/>
    <property type="match status" value="1"/>
</dbReference>
<evidence type="ECO:0000256" key="4">
    <source>
        <dbReference type="ARBA" id="ARBA00022692"/>
    </source>
</evidence>
<dbReference type="InterPro" id="IPR050036">
    <property type="entry name" value="CntB"/>
</dbReference>
<dbReference type="InterPro" id="IPR045621">
    <property type="entry name" value="BPD_transp_1_N"/>
</dbReference>
<evidence type="ECO:0000256" key="6">
    <source>
        <dbReference type="ARBA" id="ARBA00023136"/>
    </source>
</evidence>
<dbReference type="Proteomes" id="UP000715095">
    <property type="component" value="Unassembled WGS sequence"/>
</dbReference>
<dbReference type="RefSeq" id="WP_205102416.1">
    <property type="nucleotide sequence ID" value="NZ_JACJJC010000007.1"/>
</dbReference>